<dbReference type="AlphaFoldDB" id="A0A4P7UC66"/>
<reference evidence="3" key="5">
    <citation type="submission" date="2024-05" db="EMBL/GenBank/DDBJ databases">
        <authorList>
            <person name="Sun Q."/>
            <person name="Sedlacek I."/>
        </authorList>
    </citation>
    <scope>NUCLEOTIDE SEQUENCE</scope>
    <source>
        <strain evidence="3">CCM 7403</strain>
    </source>
</reference>
<gene>
    <name evidence="4" type="ORF">E2C04_12450</name>
    <name evidence="3" type="ORF">GCM10007231_29830</name>
</gene>
<dbReference type="Proteomes" id="UP000297025">
    <property type="component" value="Chromosome"/>
</dbReference>
<feature type="signal peptide" evidence="1">
    <location>
        <begin position="1"/>
        <end position="28"/>
    </location>
</feature>
<dbReference type="InterPro" id="IPR000782">
    <property type="entry name" value="FAS1_domain"/>
</dbReference>
<dbReference type="KEGG" id="ndp:E2C04_12450"/>
<accession>A0A4P7UC66</accession>
<evidence type="ECO:0000259" key="2">
    <source>
        <dbReference type="PROSITE" id="PS50213"/>
    </source>
</evidence>
<dbReference type="Gene3D" id="2.30.180.10">
    <property type="entry name" value="FAS1 domain"/>
    <property type="match status" value="1"/>
</dbReference>
<dbReference type="OrthoDB" id="3370067at2"/>
<dbReference type="Proteomes" id="UP000630594">
    <property type="component" value="Unassembled WGS sequence"/>
</dbReference>
<feature type="domain" description="FAS1" evidence="2">
    <location>
        <begin position="42"/>
        <end position="212"/>
    </location>
</feature>
<keyword evidence="1" id="KW-0732">Signal</keyword>
<organism evidence="4 5">
    <name type="scientific">Nocardioides daphniae</name>
    <dbReference type="NCBI Taxonomy" id="402297"/>
    <lineage>
        <taxon>Bacteria</taxon>
        <taxon>Bacillati</taxon>
        <taxon>Actinomycetota</taxon>
        <taxon>Actinomycetes</taxon>
        <taxon>Propionibacteriales</taxon>
        <taxon>Nocardioidaceae</taxon>
        <taxon>Nocardioides</taxon>
    </lineage>
</organism>
<feature type="chain" id="PRO_5020193081" evidence="1">
    <location>
        <begin position="29"/>
        <end position="213"/>
    </location>
</feature>
<dbReference type="SUPFAM" id="SSF82153">
    <property type="entry name" value="FAS1 domain"/>
    <property type="match status" value="1"/>
</dbReference>
<keyword evidence="6" id="KW-1185">Reference proteome</keyword>
<dbReference type="InterPro" id="IPR036378">
    <property type="entry name" value="FAS1_dom_sf"/>
</dbReference>
<proteinExistence type="predicted"/>
<sequence length="213" mass="22457">MKVRTIAATLASTAVLSAGLLAPSTATAAEPTGTRSLAAVLTADGNQFDRNSADYDILTEAVLAVLEAKPDSAVSVLADGNVALTAFLPNDFSFKLLAKDLTGKYRWSEKATFQTLVDAVGVDTIEQVLLYHVVPGATIDSATALKSDNASLTTAQGGAVTVDVLSKRFGIVQLRDLDRNDFDPLLVPGKFDINKGNKQIAHGIFLVLRPIDV</sequence>
<dbReference type="Pfam" id="PF02469">
    <property type="entry name" value="Fasciclin"/>
    <property type="match status" value="1"/>
</dbReference>
<dbReference type="PROSITE" id="PS50213">
    <property type="entry name" value="FAS1"/>
    <property type="match status" value="1"/>
</dbReference>
<evidence type="ECO:0000313" key="3">
    <source>
        <dbReference type="EMBL" id="GGD28329.1"/>
    </source>
</evidence>
<dbReference type="EMBL" id="BMCK01000005">
    <property type="protein sequence ID" value="GGD28329.1"/>
    <property type="molecule type" value="Genomic_DNA"/>
</dbReference>
<dbReference type="EMBL" id="CP038462">
    <property type="protein sequence ID" value="QCC77792.1"/>
    <property type="molecule type" value="Genomic_DNA"/>
</dbReference>
<dbReference type="RefSeq" id="WP_135832835.1">
    <property type="nucleotide sequence ID" value="NZ_BMCK01000005.1"/>
</dbReference>
<protein>
    <submittedName>
        <fullName evidence="4">Fasciclin domain-containing protein</fullName>
    </submittedName>
</protein>
<reference evidence="6" key="3">
    <citation type="journal article" date="2019" name="Int. J. Syst. Evol. Microbiol.">
        <title>The Global Catalogue of Microorganisms (GCM) 10K type strain sequencing project: providing services to taxonomists for standard genome sequencing and annotation.</title>
        <authorList>
            <consortium name="The Broad Institute Genomics Platform"/>
            <consortium name="The Broad Institute Genome Sequencing Center for Infectious Disease"/>
            <person name="Wu L."/>
            <person name="Ma J."/>
        </authorList>
    </citation>
    <scope>NUCLEOTIDE SEQUENCE [LARGE SCALE GENOMIC DNA]</scope>
    <source>
        <strain evidence="6">CCM 7403</strain>
    </source>
</reference>
<evidence type="ECO:0000313" key="4">
    <source>
        <dbReference type="EMBL" id="QCC77792.1"/>
    </source>
</evidence>
<evidence type="ECO:0000313" key="5">
    <source>
        <dbReference type="Proteomes" id="UP000297025"/>
    </source>
</evidence>
<evidence type="ECO:0000313" key="6">
    <source>
        <dbReference type="Proteomes" id="UP000630594"/>
    </source>
</evidence>
<evidence type="ECO:0000256" key="1">
    <source>
        <dbReference type="SAM" id="SignalP"/>
    </source>
</evidence>
<name>A0A4P7UC66_9ACTN</name>
<reference evidence="4" key="4">
    <citation type="submission" date="2019-03" db="EMBL/GenBank/DDBJ databases">
        <authorList>
            <person name="Huang Y."/>
        </authorList>
    </citation>
    <scope>NUCLEOTIDE SEQUENCE</scope>
    <source>
        <strain evidence="4">JCM 16608</strain>
    </source>
</reference>
<reference evidence="3" key="2">
    <citation type="journal article" date="2014" name="Int. J. Syst. Evol. Microbiol.">
        <title>Complete genome of a new Firmicutes species belonging to the dominant human colonic microbiota ('Ruminococcus bicirculans') reveals two chromosomes and a selective capacity to utilize plant glucans.</title>
        <authorList>
            <consortium name="NISC Comparative Sequencing Program"/>
            <person name="Wegmann U."/>
            <person name="Louis P."/>
            <person name="Goesmann A."/>
            <person name="Henrissat B."/>
            <person name="Duncan S.H."/>
            <person name="Flint H.J."/>
        </authorList>
    </citation>
    <scope>NUCLEOTIDE SEQUENCE</scope>
    <source>
        <strain evidence="3">CCM 7403</strain>
    </source>
</reference>
<reference evidence="4 5" key="1">
    <citation type="journal article" date="2008" name="Int. J. Syst. Evol. Microbiol.">
        <title>Nocardioides daphniae sp. nov., isolated from Daphnia cucullata (Crustacea: Cladocera).</title>
        <authorList>
            <person name="Toth E.M."/>
            <person name="Keki Z."/>
            <person name="Homonnay Z.G."/>
            <person name="Borsodi A.K."/>
            <person name="Marialigeti K."/>
            <person name="Schumann P."/>
        </authorList>
    </citation>
    <scope>NUCLEOTIDE SEQUENCE [LARGE SCALE GENOMIC DNA]</scope>
    <source>
        <strain evidence="4 5">JCM 16608</strain>
    </source>
</reference>